<dbReference type="EMBL" id="SWFT01000036">
    <property type="protein sequence ID" value="KAA8906184.1"/>
    <property type="molecule type" value="Genomic_DNA"/>
</dbReference>
<dbReference type="GO" id="GO:0008270">
    <property type="term" value="F:zinc ion binding"/>
    <property type="evidence" value="ECO:0007669"/>
    <property type="project" value="UniProtKB-KW"/>
</dbReference>
<evidence type="ECO:0000256" key="1">
    <source>
        <dbReference type="PROSITE-ProRule" id="PRU00047"/>
    </source>
</evidence>
<dbReference type="AlphaFoldDB" id="A0A642V1U8"/>
<dbReference type="InterPro" id="IPR001878">
    <property type="entry name" value="Znf_CCHC"/>
</dbReference>
<comment type="caution">
    <text evidence="4">The sequence shown here is derived from an EMBL/GenBank/DDBJ whole genome shotgun (WGS) entry which is preliminary data.</text>
</comment>
<keyword evidence="1" id="KW-0863">Zinc-finger</keyword>
<feature type="region of interest" description="Disordered" evidence="2">
    <location>
        <begin position="607"/>
        <end position="675"/>
    </location>
</feature>
<keyword evidence="5" id="KW-1185">Reference proteome</keyword>
<dbReference type="GeneID" id="54779779"/>
<feature type="region of interest" description="Disordered" evidence="2">
    <location>
        <begin position="1"/>
        <end position="53"/>
    </location>
</feature>
<dbReference type="PROSITE" id="PS50158">
    <property type="entry name" value="ZF_CCHC"/>
    <property type="match status" value="1"/>
</dbReference>
<proteinExistence type="predicted"/>
<keyword evidence="1" id="KW-0862">Zinc</keyword>
<dbReference type="VEuPathDB" id="FungiDB:DIURU_001126"/>
<feature type="domain" description="CCHC-type" evidence="3">
    <location>
        <begin position="488"/>
        <end position="501"/>
    </location>
</feature>
<accession>A0A642V1U8</accession>
<feature type="region of interest" description="Disordered" evidence="2">
    <location>
        <begin position="705"/>
        <end position="768"/>
    </location>
</feature>
<dbReference type="GO" id="GO:0003676">
    <property type="term" value="F:nucleic acid binding"/>
    <property type="evidence" value="ECO:0007669"/>
    <property type="project" value="InterPro"/>
</dbReference>
<organism evidence="4 5">
    <name type="scientific">Diutina rugosa</name>
    <name type="common">Yeast</name>
    <name type="synonym">Candida rugosa</name>
    <dbReference type="NCBI Taxonomy" id="5481"/>
    <lineage>
        <taxon>Eukaryota</taxon>
        <taxon>Fungi</taxon>
        <taxon>Dikarya</taxon>
        <taxon>Ascomycota</taxon>
        <taxon>Saccharomycotina</taxon>
        <taxon>Pichiomycetes</taxon>
        <taxon>Debaryomycetaceae</taxon>
        <taxon>Diutina</taxon>
    </lineage>
</organism>
<dbReference type="Proteomes" id="UP000449547">
    <property type="component" value="Unassembled WGS sequence"/>
</dbReference>
<evidence type="ECO:0000313" key="5">
    <source>
        <dbReference type="Proteomes" id="UP000449547"/>
    </source>
</evidence>
<reference evidence="4 5" key="1">
    <citation type="submission" date="2019-07" db="EMBL/GenBank/DDBJ databases">
        <title>Genome assembly of two rare yeast pathogens: Diutina rugosa and Trichomonascus ciferrii.</title>
        <authorList>
            <person name="Mixao V."/>
            <person name="Saus E."/>
            <person name="Hansen A."/>
            <person name="Lass-Flor C."/>
            <person name="Gabaldon T."/>
        </authorList>
    </citation>
    <scope>NUCLEOTIDE SEQUENCE [LARGE SCALE GENOMIC DNA]</scope>
    <source>
        <strain evidence="4 5">CBS 613</strain>
    </source>
</reference>
<keyword evidence="1" id="KW-0479">Metal-binding</keyword>
<evidence type="ECO:0000313" key="4">
    <source>
        <dbReference type="EMBL" id="KAA8906184.1"/>
    </source>
</evidence>
<feature type="non-terminal residue" evidence="4">
    <location>
        <position position="1"/>
    </location>
</feature>
<name>A0A642V1U8_DIURU</name>
<evidence type="ECO:0000256" key="2">
    <source>
        <dbReference type="SAM" id="MobiDB-lite"/>
    </source>
</evidence>
<gene>
    <name evidence="4" type="ORF">DIURU_001126</name>
</gene>
<feature type="compositionally biased region" description="Polar residues" evidence="2">
    <location>
        <begin position="705"/>
        <end position="714"/>
    </location>
</feature>
<evidence type="ECO:0000259" key="3">
    <source>
        <dbReference type="PROSITE" id="PS50158"/>
    </source>
</evidence>
<protein>
    <recommendedName>
        <fullName evidence="3">CCHC-type domain-containing protein</fullName>
    </recommendedName>
</protein>
<dbReference type="RefSeq" id="XP_034014004.1">
    <property type="nucleotide sequence ID" value="XM_034153636.1"/>
</dbReference>
<sequence>DTIDPSENAANHGNRYDHPESITSPAGMSSIPTHALTPHVDGENPDHVTACSPTKKPVCYTIAPTPEEYASRSAKGRGKKPMRSNEARLKDEIRGLSPDFQALIMNDHKDYTDEARKYPLFAITVNPTYTEKVNSEVCLSYYVEVQTNMMKRQIRFSTNQLTEVQEKHAEYHAKDKFVREFSSDKATAKMLHHQELYKQCEIRYIEIDVDPMDETPDEETQQLLAEKSKLEKAGESHKFEYERQNKSLIEYDNAKSWLQANPINEGEIQEKRQQLKSLLDEYKIFAGSTIQFRQAESGYLVFDHGEFGIGYKELLPIVGDTFTKEELENYRGSYPVNYQLDVKRYFDNIPLCMTPPPQSLDDLYEDDSDDFERTAETWLALESCAIMRITSVGDTSPIQGRAIFTTNCGEIRKKKHIEAHFEESKVNYEIIREEPVDIHQSWSKTVSRKTLLKVYINFSFEGKAPKSWITDGARTTNLKIIRQTTTVCHYCRQPGHHIRDCLKYCDNCKQKHYSRNSCKFASCYACGMKHCGEWCEKASKKTKKAIEERAKARPHYARKRTAASVPIQQTNPEAPLVDTPSAQPIFGSTQAQPILGAIQESAVNDANGVHRKRKTRNQNVKAWKARQTTTTKPVPDADGWTVVPGRATPPVEKRQASPPRMENPFGVLSEDEADPTDDVAEKVEELQRPDWTMPVGSASYASFSSTVTQTSSGPSAPWRPVSQTSILPGQKPVLHDEDDDLYQLASQSSSVHVPPGDRAIPVDSEARL</sequence>
<feature type="compositionally biased region" description="Polar residues" evidence="2">
    <location>
        <begin position="21"/>
        <end position="32"/>
    </location>
</feature>